<feature type="region of interest" description="Disordered" evidence="6">
    <location>
        <begin position="82"/>
        <end position="181"/>
    </location>
</feature>
<dbReference type="InterPro" id="IPR003657">
    <property type="entry name" value="WRKY_dom"/>
</dbReference>
<dbReference type="Proteomes" id="UP001374535">
    <property type="component" value="Chromosome 10"/>
</dbReference>
<dbReference type="SUPFAM" id="SSF118290">
    <property type="entry name" value="WRKY DNA-binding domain"/>
    <property type="match status" value="1"/>
</dbReference>
<feature type="compositionally biased region" description="Acidic residues" evidence="6">
    <location>
        <begin position="136"/>
        <end position="147"/>
    </location>
</feature>
<feature type="compositionally biased region" description="Polar residues" evidence="6">
    <location>
        <begin position="14"/>
        <end position="37"/>
    </location>
</feature>
<evidence type="ECO:0000259" key="7">
    <source>
        <dbReference type="PROSITE" id="PS50811"/>
    </source>
</evidence>
<keyword evidence="5" id="KW-0539">Nucleus</keyword>
<reference evidence="8 9" key="1">
    <citation type="journal article" date="2023" name="Life. Sci Alliance">
        <title>Evolutionary insights into 3D genome organization and epigenetic landscape of Vigna mungo.</title>
        <authorList>
            <person name="Junaid A."/>
            <person name="Singh B."/>
            <person name="Bhatia S."/>
        </authorList>
    </citation>
    <scope>NUCLEOTIDE SEQUENCE [LARGE SCALE GENOMIC DNA]</scope>
    <source>
        <strain evidence="8">Urdbean</strain>
    </source>
</reference>
<evidence type="ECO:0000256" key="1">
    <source>
        <dbReference type="ARBA" id="ARBA00004123"/>
    </source>
</evidence>
<dbReference type="GO" id="GO:0003700">
    <property type="term" value="F:DNA-binding transcription factor activity"/>
    <property type="evidence" value="ECO:0007669"/>
    <property type="project" value="InterPro"/>
</dbReference>
<dbReference type="PANTHER" id="PTHR31221:SF350">
    <property type="entry name" value="WRKY TRANSCRIPTION FACTOR 48-RELATED"/>
    <property type="match status" value="1"/>
</dbReference>
<feature type="compositionally biased region" description="Basic residues" evidence="6">
    <location>
        <begin position="162"/>
        <end position="172"/>
    </location>
</feature>
<accession>A0AAQ3MLN8</accession>
<feature type="compositionally biased region" description="Polar residues" evidence="6">
    <location>
        <begin position="85"/>
        <end position="97"/>
    </location>
</feature>
<comment type="subcellular location">
    <subcellularLocation>
        <location evidence="1">Nucleus</location>
    </subcellularLocation>
</comment>
<dbReference type="GO" id="GO:0043565">
    <property type="term" value="F:sequence-specific DNA binding"/>
    <property type="evidence" value="ECO:0007669"/>
    <property type="project" value="InterPro"/>
</dbReference>
<sequence>MAEEKREEEAHPNNEPSTTMAFSDEIPNNFTFPSQPLTIFDAMPPPPFSSSCDNKASPFGFLDLLGVHDYHAPLFDWPPSVAPSRASSNVPDSSEVLNTPASPNLSSISSSSNEATATATTTTRAEQSGKGGFEHEEAEAEEEEEEGGNGGREDQDQDKTKKQLKPKKKNQKKQREPRFAFMTKSEVDHLDDGYKWRKYGQKAVKNSPYPRSYYRCTTTGCGVKKRVERSSDDPSIVVTTYEGQHTHPCPASSRASFGFVNEPGGLGHSGSSHLVLSHQHQHQHQHLHQHQPQASPLIYNSNPPFVNSASNFMNTTSFGGFGHEEHANRGGFGHEALLRDNGLLQDIIVPSQVRKEEKD</sequence>
<dbReference type="InterPro" id="IPR036576">
    <property type="entry name" value="WRKY_dom_sf"/>
</dbReference>
<organism evidence="8 9">
    <name type="scientific">Vigna mungo</name>
    <name type="common">Black gram</name>
    <name type="synonym">Phaseolus mungo</name>
    <dbReference type="NCBI Taxonomy" id="3915"/>
    <lineage>
        <taxon>Eukaryota</taxon>
        <taxon>Viridiplantae</taxon>
        <taxon>Streptophyta</taxon>
        <taxon>Embryophyta</taxon>
        <taxon>Tracheophyta</taxon>
        <taxon>Spermatophyta</taxon>
        <taxon>Magnoliopsida</taxon>
        <taxon>eudicotyledons</taxon>
        <taxon>Gunneridae</taxon>
        <taxon>Pentapetalae</taxon>
        <taxon>rosids</taxon>
        <taxon>fabids</taxon>
        <taxon>Fabales</taxon>
        <taxon>Fabaceae</taxon>
        <taxon>Papilionoideae</taxon>
        <taxon>50 kb inversion clade</taxon>
        <taxon>NPAAA clade</taxon>
        <taxon>indigoferoid/millettioid clade</taxon>
        <taxon>Phaseoleae</taxon>
        <taxon>Vigna</taxon>
    </lineage>
</organism>
<evidence type="ECO:0000313" key="8">
    <source>
        <dbReference type="EMBL" id="WVY93669.1"/>
    </source>
</evidence>
<evidence type="ECO:0000313" key="9">
    <source>
        <dbReference type="Proteomes" id="UP001374535"/>
    </source>
</evidence>
<dbReference type="GO" id="GO:0005634">
    <property type="term" value="C:nucleus"/>
    <property type="evidence" value="ECO:0007669"/>
    <property type="project" value="UniProtKB-SubCell"/>
</dbReference>
<dbReference type="EMBL" id="CP144691">
    <property type="protein sequence ID" value="WVY93669.1"/>
    <property type="molecule type" value="Genomic_DNA"/>
</dbReference>
<evidence type="ECO:0000256" key="4">
    <source>
        <dbReference type="ARBA" id="ARBA00023163"/>
    </source>
</evidence>
<dbReference type="InterPro" id="IPR044810">
    <property type="entry name" value="WRKY_plant"/>
</dbReference>
<proteinExistence type="predicted"/>
<feature type="region of interest" description="Disordered" evidence="6">
    <location>
        <begin position="1"/>
        <end position="55"/>
    </location>
</feature>
<evidence type="ECO:0000256" key="6">
    <source>
        <dbReference type="SAM" id="MobiDB-lite"/>
    </source>
</evidence>
<dbReference type="SMART" id="SM00774">
    <property type="entry name" value="WRKY"/>
    <property type="match status" value="1"/>
</dbReference>
<keyword evidence="3" id="KW-0238">DNA-binding</keyword>
<feature type="compositionally biased region" description="Low complexity" evidence="6">
    <location>
        <begin position="99"/>
        <end position="126"/>
    </location>
</feature>
<dbReference type="Pfam" id="PF03106">
    <property type="entry name" value="WRKY"/>
    <property type="match status" value="1"/>
</dbReference>
<protein>
    <recommendedName>
        <fullName evidence="7">WRKY domain-containing protein</fullName>
    </recommendedName>
</protein>
<keyword evidence="9" id="KW-1185">Reference proteome</keyword>
<evidence type="ECO:0000256" key="3">
    <source>
        <dbReference type="ARBA" id="ARBA00023125"/>
    </source>
</evidence>
<gene>
    <name evidence="8" type="ORF">V8G54_032757</name>
</gene>
<dbReference type="PROSITE" id="PS50811">
    <property type="entry name" value="WRKY"/>
    <property type="match status" value="1"/>
</dbReference>
<dbReference type="PANTHER" id="PTHR31221">
    <property type="entry name" value="WRKY TRANSCRIPTION FACTOR PROTEIN 1-RELATED"/>
    <property type="match status" value="1"/>
</dbReference>
<dbReference type="FunFam" id="2.20.25.80:FF:000003">
    <property type="entry name" value="WRKY transcription factor 57"/>
    <property type="match status" value="1"/>
</dbReference>
<name>A0AAQ3MLN8_VIGMU</name>
<evidence type="ECO:0000256" key="2">
    <source>
        <dbReference type="ARBA" id="ARBA00023015"/>
    </source>
</evidence>
<dbReference type="AlphaFoldDB" id="A0AAQ3MLN8"/>
<feature type="compositionally biased region" description="Basic and acidic residues" evidence="6">
    <location>
        <begin position="151"/>
        <end position="161"/>
    </location>
</feature>
<feature type="domain" description="WRKY" evidence="7">
    <location>
        <begin position="185"/>
        <end position="250"/>
    </location>
</feature>
<keyword evidence="2" id="KW-0805">Transcription regulation</keyword>
<feature type="compositionally biased region" description="Basic and acidic residues" evidence="6">
    <location>
        <begin position="1"/>
        <end position="12"/>
    </location>
</feature>
<keyword evidence="4" id="KW-0804">Transcription</keyword>
<dbReference type="Gene3D" id="2.20.25.80">
    <property type="entry name" value="WRKY domain"/>
    <property type="match status" value="1"/>
</dbReference>
<evidence type="ECO:0000256" key="5">
    <source>
        <dbReference type="ARBA" id="ARBA00023242"/>
    </source>
</evidence>